<dbReference type="EMBL" id="ML986492">
    <property type="protein sequence ID" value="KAF2276749.1"/>
    <property type="molecule type" value="Genomic_DNA"/>
</dbReference>
<protein>
    <submittedName>
        <fullName evidence="1">Uncharacterized protein</fullName>
    </submittedName>
</protein>
<sequence length="107" mass="12290">MSERYQVPKTCRQAREAHDACQVVKSSVFSLESRIYGQQDSALKASRKHYQRFTIAVTISLSFPRTWVNQDVVSFCKSRQPDRAEASQGWAGRWQGQDCILRDIPPL</sequence>
<organism evidence="1 2">
    <name type="scientific">Westerdykella ornata</name>
    <dbReference type="NCBI Taxonomy" id="318751"/>
    <lineage>
        <taxon>Eukaryota</taxon>
        <taxon>Fungi</taxon>
        <taxon>Dikarya</taxon>
        <taxon>Ascomycota</taxon>
        <taxon>Pezizomycotina</taxon>
        <taxon>Dothideomycetes</taxon>
        <taxon>Pleosporomycetidae</taxon>
        <taxon>Pleosporales</taxon>
        <taxon>Sporormiaceae</taxon>
        <taxon>Westerdykella</taxon>
    </lineage>
</organism>
<proteinExistence type="predicted"/>
<gene>
    <name evidence="1" type="ORF">EI97DRAFT_320489</name>
</gene>
<dbReference type="RefSeq" id="XP_033654288.1">
    <property type="nucleotide sequence ID" value="XM_033794687.1"/>
</dbReference>
<dbReference type="GeneID" id="54547862"/>
<evidence type="ECO:0000313" key="2">
    <source>
        <dbReference type="Proteomes" id="UP000800097"/>
    </source>
</evidence>
<dbReference type="AlphaFoldDB" id="A0A6A6JP76"/>
<keyword evidence="2" id="KW-1185">Reference proteome</keyword>
<name>A0A6A6JP76_WESOR</name>
<evidence type="ECO:0000313" key="1">
    <source>
        <dbReference type="EMBL" id="KAF2276749.1"/>
    </source>
</evidence>
<reference evidence="1" key="1">
    <citation type="journal article" date="2020" name="Stud. Mycol.">
        <title>101 Dothideomycetes genomes: a test case for predicting lifestyles and emergence of pathogens.</title>
        <authorList>
            <person name="Haridas S."/>
            <person name="Albert R."/>
            <person name="Binder M."/>
            <person name="Bloem J."/>
            <person name="Labutti K."/>
            <person name="Salamov A."/>
            <person name="Andreopoulos B."/>
            <person name="Baker S."/>
            <person name="Barry K."/>
            <person name="Bills G."/>
            <person name="Bluhm B."/>
            <person name="Cannon C."/>
            <person name="Castanera R."/>
            <person name="Culley D."/>
            <person name="Daum C."/>
            <person name="Ezra D."/>
            <person name="Gonzalez J."/>
            <person name="Henrissat B."/>
            <person name="Kuo A."/>
            <person name="Liang C."/>
            <person name="Lipzen A."/>
            <person name="Lutzoni F."/>
            <person name="Magnuson J."/>
            <person name="Mondo S."/>
            <person name="Nolan M."/>
            <person name="Ohm R."/>
            <person name="Pangilinan J."/>
            <person name="Park H.-J."/>
            <person name="Ramirez L."/>
            <person name="Alfaro M."/>
            <person name="Sun H."/>
            <person name="Tritt A."/>
            <person name="Yoshinaga Y."/>
            <person name="Zwiers L.-H."/>
            <person name="Turgeon B."/>
            <person name="Goodwin S."/>
            <person name="Spatafora J."/>
            <person name="Crous P."/>
            <person name="Grigoriev I."/>
        </authorList>
    </citation>
    <scope>NUCLEOTIDE SEQUENCE</scope>
    <source>
        <strain evidence="1">CBS 379.55</strain>
    </source>
</reference>
<dbReference type="Proteomes" id="UP000800097">
    <property type="component" value="Unassembled WGS sequence"/>
</dbReference>
<accession>A0A6A6JP76</accession>